<dbReference type="EMBL" id="LXQA010036352">
    <property type="protein sequence ID" value="MCH97963.1"/>
    <property type="molecule type" value="Genomic_DNA"/>
</dbReference>
<accession>A0A392NF45</accession>
<evidence type="ECO:0008006" key="3">
    <source>
        <dbReference type="Google" id="ProtNLM"/>
    </source>
</evidence>
<evidence type="ECO:0000313" key="1">
    <source>
        <dbReference type="EMBL" id="MCH97963.1"/>
    </source>
</evidence>
<feature type="non-terminal residue" evidence="1">
    <location>
        <position position="164"/>
    </location>
</feature>
<evidence type="ECO:0000313" key="2">
    <source>
        <dbReference type="Proteomes" id="UP000265520"/>
    </source>
</evidence>
<reference evidence="1 2" key="1">
    <citation type="journal article" date="2018" name="Front. Plant Sci.">
        <title>Red Clover (Trifolium pratense) and Zigzag Clover (T. medium) - A Picture of Genomic Similarities and Differences.</title>
        <authorList>
            <person name="Dluhosova J."/>
            <person name="Istvanek J."/>
            <person name="Nedelnik J."/>
            <person name="Repkova J."/>
        </authorList>
    </citation>
    <scope>NUCLEOTIDE SEQUENCE [LARGE SCALE GENOMIC DNA]</scope>
    <source>
        <strain evidence="2">cv. 10/8</strain>
        <tissue evidence="1">Leaf</tissue>
    </source>
</reference>
<gene>
    <name evidence="1" type="ORF">A2U01_0018961</name>
</gene>
<dbReference type="Proteomes" id="UP000265520">
    <property type="component" value="Unassembled WGS sequence"/>
</dbReference>
<keyword evidence="2" id="KW-1185">Reference proteome</keyword>
<proteinExistence type="predicted"/>
<organism evidence="1 2">
    <name type="scientific">Trifolium medium</name>
    <dbReference type="NCBI Taxonomy" id="97028"/>
    <lineage>
        <taxon>Eukaryota</taxon>
        <taxon>Viridiplantae</taxon>
        <taxon>Streptophyta</taxon>
        <taxon>Embryophyta</taxon>
        <taxon>Tracheophyta</taxon>
        <taxon>Spermatophyta</taxon>
        <taxon>Magnoliopsida</taxon>
        <taxon>eudicotyledons</taxon>
        <taxon>Gunneridae</taxon>
        <taxon>Pentapetalae</taxon>
        <taxon>rosids</taxon>
        <taxon>fabids</taxon>
        <taxon>Fabales</taxon>
        <taxon>Fabaceae</taxon>
        <taxon>Papilionoideae</taxon>
        <taxon>50 kb inversion clade</taxon>
        <taxon>NPAAA clade</taxon>
        <taxon>Hologalegina</taxon>
        <taxon>IRL clade</taxon>
        <taxon>Trifolieae</taxon>
        <taxon>Trifolium</taxon>
    </lineage>
</organism>
<dbReference type="AlphaFoldDB" id="A0A392NF45"/>
<sequence length="164" mass="18977">MGQSKISLKELASVRRKAPESINDYLNRFRLLKARCFTQVPEHELVEMAAGGLDYSIRKKLDTQYLRDMARLADRVRQVERLKAEKARTSKFQKKEKVAYVETYEDDNEYEINYEDIDESEVCVAGLKPGPPYTCKLLKPSNGKNPVEPKNDKYVAKTYSFDIT</sequence>
<comment type="caution">
    <text evidence="1">The sequence shown here is derived from an EMBL/GenBank/DDBJ whole genome shotgun (WGS) entry which is preliminary data.</text>
</comment>
<protein>
    <recommendedName>
        <fullName evidence="3">Retrotransposon gag domain-containing protein</fullName>
    </recommendedName>
</protein>
<name>A0A392NF45_9FABA</name>